<feature type="binding site" evidence="8">
    <location>
        <begin position="109"/>
        <end position="112"/>
    </location>
    <ligand>
        <name>(6S)-5,6,7,8-tetrahydrofolate</name>
        <dbReference type="ChEBI" id="CHEBI:57453"/>
    </ligand>
</feature>
<evidence type="ECO:0000256" key="3">
    <source>
        <dbReference type="ARBA" id="ARBA00012261"/>
    </source>
</evidence>
<dbReference type="EC" id="2.1.2.9" evidence="3 8"/>
<dbReference type="CDD" id="cd08646">
    <property type="entry name" value="FMT_core_Met-tRNA-FMT_N"/>
    <property type="match status" value="1"/>
</dbReference>
<keyword evidence="6 8" id="KW-0648">Protein biosynthesis</keyword>
<dbReference type="InterPro" id="IPR011034">
    <property type="entry name" value="Formyl_transferase-like_C_sf"/>
</dbReference>
<sequence>MRVVFAGTPEFAVPALQALIDADNRVVAVYTQPDRPAGRGRKLQASPVKQTALRAGIPVEQPPHFKDPEALARLAEYQPDLMVVAAYGLLLPQTLLDIPRFGCINIHASLLPRWRGAAPIQRALLAGDAQTGISLMQMEAGLDTGPVLRTQACAIEASDTAQSLHDRLAAIGADVLLQGIEDLQQGRFQAKPQDEALATYAKKLTKAEAEIDWTESAIQLDRRVRAYNPWPVAYTTCQGHTVRLWESAVQDQSAASPVSPGLVLAESAQGIDVATGASILRIMRLQWAGSKALSAAEFLAGRSLLGQRLGQP</sequence>
<comment type="function">
    <text evidence="1 8">Attaches a formyl group to the free amino group of methionyl-tRNA(fMet). The formyl group appears to play a dual role in the initiator identity of N-formylmethionyl-tRNA by promoting its recognition by IF2 and preventing the misappropriation of this tRNA by the elongation apparatus.</text>
</comment>
<reference evidence="11 12" key="1">
    <citation type="submission" date="2017-01" db="EMBL/GenBank/DDBJ databases">
        <authorList>
            <person name="Mah S.A."/>
            <person name="Swanson W.J."/>
            <person name="Moy G.W."/>
            <person name="Vacquier V.D."/>
        </authorList>
    </citation>
    <scope>NUCLEOTIDE SEQUENCE [LARGE SCALE GENOMIC DNA]</scope>
    <source>
        <strain evidence="11 12">M9</strain>
    </source>
</reference>
<comment type="similarity">
    <text evidence="2 8">Belongs to the Fmt family.</text>
</comment>
<dbReference type="InterPro" id="IPR044135">
    <property type="entry name" value="Met-tRNA-FMT_C"/>
</dbReference>
<dbReference type="Gene3D" id="3.10.25.10">
    <property type="entry name" value="Formyl transferase, C-terminal domain"/>
    <property type="match status" value="1"/>
</dbReference>
<protein>
    <recommendedName>
        <fullName evidence="4 8">Methionyl-tRNA formyltransferase</fullName>
        <ecNumber evidence="3 8">2.1.2.9</ecNumber>
    </recommendedName>
</protein>
<organism evidence="11 12">
    <name type="scientific">Ectothiorhodosinus mongolicus</name>
    <dbReference type="NCBI Taxonomy" id="233100"/>
    <lineage>
        <taxon>Bacteria</taxon>
        <taxon>Pseudomonadati</taxon>
        <taxon>Pseudomonadota</taxon>
        <taxon>Gammaproteobacteria</taxon>
        <taxon>Chromatiales</taxon>
        <taxon>Ectothiorhodospiraceae</taxon>
        <taxon>Ectothiorhodosinus</taxon>
    </lineage>
</organism>
<evidence type="ECO:0000256" key="4">
    <source>
        <dbReference type="ARBA" id="ARBA00016014"/>
    </source>
</evidence>
<dbReference type="STRING" id="233100.SAMN05216526_1154"/>
<dbReference type="InterPro" id="IPR037022">
    <property type="entry name" value="Formyl_trans_C_sf"/>
</dbReference>
<dbReference type="Gene3D" id="3.40.50.170">
    <property type="entry name" value="Formyl transferase, N-terminal domain"/>
    <property type="match status" value="1"/>
</dbReference>
<dbReference type="GO" id="GO:0005829">
    <property type="term" value="C:cytosol"/>
    <property type="evidence" value="ECO:0007669"/>
    <property type="project" value="TreeGrafter"/>
</dbReference>
<dbReference type="InterPro" id="IPR036477">
    <property type="entry name" value="Formyl_transf_N_sf"/>
</dbReference>
<dbReference type="InterPro" id="IPR002376">
    <property type="entry name" value="Formyl_transf_N"/>
</dbReference>
<dbReference type="PANTHER" id="PTHR11138">
    <property type="entry name" value="METHIONYL-TRNA FORMYLTRANSFERASE"/>
    <property type="match status" value="1"/>
</dbReference>
<evidence type="ECO:0000256" key="8">
    <source>
        <dbReference type="HAMAP-Rule" id="MF_00182"/>
    </source>
</evidence>
<dbReference type="InterPro" id="IPR001555">
    <property type="entry name" value="GART_AS"/>
</dbReference>
<feature type="domain" description="Formyl transferase N-terminal" evidence="9">
    <location>
        <begin position="1"/>
        <end position="178"/>
    </location>
</feature>
<dbReference type="InterPro" id="IPR005793">
    <property type="entry name" value="Formyl_trans_C"/>
</dbReference>
<comment type="catalytic activity">
    <reaction evidence="7 8">
        <text>L-methionyl-tRNA(fMet) + (6R)-10-formyltetrahydrofolate = N-formyl-L-methionyl-tRNA(fMet) + (6S)-5,6,7,8-tetrahydrofolate + H(+)</text>
        <dbReference type="Rhea" id="RHEA:24380"/>
        <dbReference type="Rhea" id="RHEA-COMP:9952"/>
        <dbReference type="Rhea" id="RHEA-COMP:9953"/>
        <dbReference type="ChEBI" id="CHEBI:15378"/>
        <dbReference type="ChEBI" id="CHEBI:57453"/>
        <dbReference type="ChEBI" id="CHEBI:78530"/>
        <dbReference type="ChEBI" id="CHEBI:78844"/>
        <dbReference type="ChEBI" id="CHEBI:195366"/>
        <dbReference type="EC" id="2.1.2.9"/>
    </reaction>
</comment>
<proteinExistence type="inferred from homology"/>
<dbReference type="RefSeq" id="WP_076755552.1">
    <property type="nucleotide sequence ID" value="NZ_CP023018.1"/>
</dbReference>
<dbReference type="Proteomes" id="UP000223759">
    <property type="component" value="Unassembled WGS sequence"/>
</dbReference>
<dbReference type="PANTHER" id="PTHR11138:SF5">
    <property type="entry name" value="METHIONYL-TRNA FORMYLTRANSFERASE, MITOCHONDRIAL"/>
    <property type="match status" value="1"/>
</dbReference>
<dbReference type="InterPro" id="IPR041711">
    <property type="entry name" value="Met-tRNA-FMT_N"/>
</dbReference>
<evidence type="ECO:0000259" key="9">
    <source>
        <dbReference type="Pfam" id="PF00551"/>
    </source>
</evidence>
<keyword evidence="12" id="KW-1185">Reference proteome</keyword>
<dbReference type="SUPFAM" id="SSF50486">
    <property type="entry name" value="FMT C-terminal domain-like"/>
    <property type="match status" value="1"/>
</dbReference>
<dbReference type="Pfam" id="PF00551">
    <property type="entry name" value="Formyl_trans_N"/>
    <property type="match status" value="1"/>
</dbReference>
<dbReference type="GO" id="GO:0004479">
    <property type="term" value="F:methionyl-tRNA formyltransferase activity"/>
    <property type="evidence" value="ECO:0007669"/>
    <property type="project" value="UniProtKB-UniRule"/>
</dbReference>
<name>A0A1R3VZ15_9GAMM</name>
<dbReference type="OrthoDB" id="9802815at2"/>
<keyword evidence="5 8" id="KW-0808">Transferase</keyword>
<dbReference type="CDD" id="cd08704">
    <property type="entry name" value="Met_tRNA_FMT_C"/>
    <property type="match status" value="1"/>
</dbReference>
<dbReference type="AlphaFoldDB" id="A0A1R3VZ15"/>
<gene>
    <name evidence="8" type="primary">fmt</name>
    <name evidence="11" type="ORF">SAMN05216526_1154</name>
</gene>
<feature type="domain" description="Formyl transferase C-terminal" evidence="10">
    <location>
        <begin position="203"/>
        <end position="302"/>
    </location>
</feature>
<dbReference type="EMBL" id="FTPK01000002">
    <property type="protein sequence ID" value="SIT69754.1"/>
    <property type="molecule type" value="Genomic_DNA"/>
</dbReference>
<evidence type="ECO:0000256" key="5">
    <source>
        <dbReference type="ARBA" id="ARBA00022679"/>
    </source>
</evidence>
<evidence type="ECO:0000313" key="11">
    <source>
        <dbReference type="EMBL" id="SIT69754.1"/>
    </source>
</evidence>
<dbReference type="InterPro" id="IPR005794">
    <property type="entry name" value="Fmt"/>
</dbReference>
<evidence type="ECO:0000256" key="6">
    <source>
        <dbReference type="ARBA" id="ARBA00022917"/>
    </source>
</evidence>
<dbReference type="SUPFAM" id="SSF53328">
    <property type="entry name" value="Formyltransferase"/>
    <property type="match status" value="1"/>
</dbReference>
<evidence type="ECO:0000256" key="1">
    <source>
        <dbReference type="ARBA" id="ARBA00002606"/>
    </source>
</evidence>
<dbReference type="HAMAP" id="MF_00182">
    <property type="entry name" value="Formyl_trans"/>
    <property type="match status" value="1"/>
</dbReference>
<evidence type="ECO:0000256" key="2">
    <source>
        <dbReference type="ARBA" id="ARBA00010699"/>
    </source>
</evidence>
<evidence type="ECO:0000259" key="10">
    <source>
        <dbReference type="Pfam" id="PF02911"/>
    </source>
</evidence>
<accession>A0A1R3VZ15</accession>
<evidence type="ECO:0000313" key="12">
    <source>
        <dbReference type="Proteomes" id="UP000223759"/>
    </source>
</evidence>
<dbReference type="NCBIfam" id="TIGR00460">
    <property type="entry name" value="fmt"/>
    <property type="match status" value="1"/>
</dbReference>
<dbReference type="Pfam" id="PF02911">
    <property type="entry name" value="Formyl_trans_C"/>
    <property type="match status" value="1"/>
</dbReference>
<evidence type="ECO:0000256" key="7">
    <source>
        <dbReference type="ARBA" id="ARBA00048558"/>
    </source>
</evidence>
<dbReference type="PROSITE" id="PS00373">
    <property type="entry name" value="GART"/>
    <property type="match status" value="1"/>
</dbReference>